<comment type="caution">
    <text evidence="1">The sequence shown here is derived from an EMBL/GenBank/DDBJ whole genome shotgun (WGS) entry which is preliminary data.</text>
</comment>
<dbReference type="Proteomes" id="UP000187203">
    <property type="component" value="Unassembled WGS sequence"/>
</dbReference>
<evidence type="ECO:0000313" key="1">
    <source>
        <dbReference type="EMBL" id="OMO58160.1"/>
    </source>
</evidence>
<gene>
    <name evidence="1" type="ORF">COLO4_34838</name>
</gene>
<organism evidence="1 2">
    <name type="scientific">Corchorus olitorius</name>
    <dbReference type="NCBI Taxonomy" id="93759"/>
    <lineage>
        <taxon>Eukaryota</taxon>
        <taxon>Viridiplantae</taxon>
        <taxon>Streptophyta</taxon>
        <taxon>Embryophyta</taxon>
        <taxon>Tracheophyta</taxon>
        <taxon>Spermatophyta</taxon>
        <taxon>Magnoliopsida</taxon>
        <taxon>eudicotyledons</taxon>
        <taxon>Gunneridae</taxon>
        <taxon>Pentapetalae</taxon>
        <taxon>rosids</taxon>
        <taxon>malvids</taxon>
        <taxon>Malvales</taxon>
        <taxon>Malvaceae</taxon>
        <taxon>Grewioideae</taxon>
        <taxon>Apeibeae</taxon>
        <taxon>Corchorus</taxon>
    </lineage>
</organism>
<keyword evidence="2" id="KW-1185">Reference proteome</keyword>
<proteinExistence type="predicted"/>
<name>A0A1R3GJG6_9ROSI</name>
<sequence>MEVESKGRWRVLTVTERDGREVALLLQSIESEGGHVWP</sequence>
<protein>
    <submittedName>
        <fullName evidence="1">Uncharacterized protein</fullName>
    </submittedName>
</protein>
<evidence type="ECO:0000313" key="2">
    <source>
        <dbReference type="Proteomes" id="UP000187203"/>
    </source>
</evidence>
<dbReference type="AlphaFoldDB" id="A0A1R3GJG6"/>
<accession>A0A1R3GJG6</accession>
<dbReference type="EMBL" id="AWUE01022448">
    <property type="protein sequence ID" value="OMO58160.1"/>
    <property type="molecule type" value="Genomic_DNA"/>
</dbReference>
<reference evidence="2" key="1">
    <citation type="submission" date="2013-09" db="EMBL/GenBank/DDBJ databases">
        <title>Corchorus olitorius genome sequencing.</title>
        <authorList>
            <person name="Alam M."/>
            <person name="Haque M.S."/>
            <person name="Islam M.S."/>
            <person name="Emdad E.M."/>
            <person name="Islam M.M."/>
            <person name="Ahmed B."/>
            <person name="Halim A."/>
            <person name="Hossen Q.M.M."/>
            <person name="Hossain M.Z."/>
            <person name="Ahmed R."/>
            <person name="Khan M.M."/>
            <person name="Islam R."/>
            <person name="Rashid M.M."/>
            <person name="Khan S.A."/>
            <person name="Rahman M.S."/>
            <person name="Alam M."/>
            <person name="Yahiya A.S."/>
            <person name="Khan M.S."/>
            <person name="Azam M.S."/>
            <person name="Haque T."/>
            <person name="Lashkar M.Z.H."/>
            <person name="Akhand A.I."/>
            <person name="Morshed G."/>
            <person name="Roy S."/>
            <person name="Uddin K.S."/>
            <person name="Rabeya T."/>
            <person name="Hossain A.S."/>
            <person name="Chowdhury A."/>
            <person name="Snigdha A.R."/>
            <person name="Mortoza M.S."/>
            <person name="Matin S.A."/>
            <person name="Hoque S.M.E."/>
            <person name="Islam M.K."/>
            <person name="Roy D.K."/>
            <person name="Haider R."/>
            <person name="Moosa M.M."/>
            <person name="Elias S.M."/>
            <person name="Hasan A.M."/>
            <person name="Jahan S."/>
            <person name="Shafiuddin M."/>
            <person name="Mahmood N."/>
            <person name="Shommy N.S."/>
        </authorList>
    </citation>
    <scope>NUCLEOTIDE SEQUENCE [LARGE SCALE GENOMIC DNA]</scope>
    <source>
        <strain evidence="2">cv. O-4</strain>
    </source>
</reference>